<evidence type="ECO:0008006" key="2">
    <source>
        <dbReference type="Google" id="ProtNLM"/>
    </source>
</evidence>
<accession>A0A381Y779</accession>
<dbReference type="EMBL" id="UINC01017552">
    <property type="protein sequence ID" value="SVA72908.1"/>
    <property type="molecule type" value="Genomic_DNA"/>
</dbReference>
<dbReference type="AlphaFoldDB" id="A0A381Y779"/>
<organism evidence="1">
    <name type="scientific">marine metagenome</name>
    <dbReference type="NCBI Taxonomy" id="408172"/>
    <lineage>
        <taxon>unclassified sequences</taxon>
        <taxon>metagenomes</taxon>
        <taxon>ecological metagenomes</taxon>
    </lineage>
</organism>
<protein>
    <recommendedName>
        <fullName evidence="2">LVIVD repeat-containing protein</fullName>
    </recommendedName>
</protein>
<name>A0A381Y779_9ZZZZ</name>
<dbReference type="Pfam" id="PF08309">
    <property type="entry name" value="LVIVD"/>
    <property type="match status" value="4"/>
</dbReference>
<proteinExistence type="predicted"/>
<dbReference type="InterPro" id="IPR011044">
    <property type="entry name" value="Quino_amine_DH_bsu"/>
</dbReference>
<evidence type="ECO:0000313" key="1">
    <source>
        <dbReference type="EMBL" id="SVA72908.1"/>
    </source>
</evidence>
<feature type="non-terminal residue" evidence="1">
    <location>
        <position position="199"/>
    </location>
</feature>
<dbReference type="SUPFAM" id="SSF50969">
    <property type="entry name" value="YVTN repeat-like/Quinoprotein amine dehydrogenase"/>
    <property type="match status" value="1"/>
</dbReference>
<sequence length="199" mass="20910">MLSPAPAVPGCVFLLAVVPWLAIVPTSASGQSVTLERVGEIPGPVEHVRVAGDYAYVSRHTSLTAWDVSNPAAPVRVGAIEFPEEIWGFRIRGDRAYVGANFSGLAIIDISDPASLSVLGSHKTLGQTKIGAVYGDRAVLIDHMEGMVMVDISNEATPTGAGSFFLDGYARDVVTSGKMAYATDSPTGLYVFDLSARGP</sequence>
<dbReference type="InterPro" id="IPR013211">
    <property type="entry name" value="LVIVD"/>
</dbReference>
<reference evidence="1" key="1">
    <citation type="submission" date="2018-05" db="EMBL/GenBank/DDBJ databases">
        <authorList>
            <person name="Lanie J.A."/>
            <person name="Ng W.-L."/>
            <person name="Kazmierczak K.M."/>
            <person name="Andrzejewski T.M."/>
            <person name="Davidsen T.M."/>
            <person name="Wayne K.J."/>
            <person name="Tettelin H."/>
            <person name="Glass J.I."/>
            <person name="Rusch D."/>
            <person name="Podicherti R."/>
            <person name="Tsui H.-C.T."/>
            <person name="Winkler M.E."/>
        </authorList>
    </citation>
    <scope>NUCLEOTIDE SEQUENCE</scope>
</reference>
<gene>
    <name evidence="1" type="ORF">METZ01_LOCUS125762</name>
</gene>